<gene>
    <name evidence="2" type="ORF">ENQ20_16575</name>
</gene>
<sequence>MLNFDQIPILDHHAHPFLRRAATDDPARFQRWFTESTDPMIHQRYVPSLLVFRTAIRWLSEFLACDPTVEAILAARARFSEAEYTARLFTDVNIGMVLCDYGYGSADAYDHAGMQALLPCPVHPILRLERLAEEMIIAEPTFERMIEAFHARIAAARDQGVVALKSIIAYRTGLQIEAPNRDAAREDFAQLKEIAEQTGRVRLARKGLCDYIVHLALVEAEKQALPIQFHTGFGDSDADLRYANPLHLRNVIEAHPTVQLVLLHAGWPFFRELTHLTAIYPNVWMDLSLAVPFATVGIPAMIREILGMAPFHKVLFATDAFTMPEIYWIAARWGRWGLSQALTEFTEQGFLTKEEAMQAAQDILWNNAQRLYQLG</sequence>
<dbReference type="PANTHER" id="PTHR43383:SF2">
    <property type="entry name" value="AMIDOHYDROLASE 2 FAMILY PROTEIN"/>
    <property type="match status" value="1"/>
</dbReference>
<dbReference type="SUPFAM" id="SSF51556">
    <property type="entry name" value="Metallo-dependent hydrolases"/>
    <property type="match status" value="1"/>
</dbReference>
<accession>A0A7C1JJK8</accession>
<dbReference type="PANTHER" id="PTHR43383">
    <property type="entry name" value="NODULIN 6"/>
    <property type="match status" value="1"/>
</dbReference>
<feature type="domain" description="Amidohydrolase-related" evidence="1">
    <location>
        <begin position="219"/>
        <end position="374"/>
    </location>
</feature>
<evidence type="ECO:0000259" key="1">
    <source>
        <dbReference type="Pfam" id="PF04909"/>
    </source>
</evidence>
<dbReference type="InterPro" id="IPR006680">
    <property type="entry name" value="Amidohydro-rel"/>
</dbReference>
<dbReference type="Pfam" id="PF04909">
    <property type="entry name" value="Amidohydro_2"/>
    <property type="match status" value="1"/>
</dbReference>
<comment type="caution">
    <text evidence="2">The sequence shown here is derived from an EMBL/GenBank/DDBJ whole genome shotgun (WGS) entry which is preliminary data.</text>
</comment>
<name>A0A7C1JJK8_9CHLR</name>
<dbReference type="Gene3D" id="3.20.20.140">
    <property type="entry name" value="Metal-dependent hydrolases"/>
    <property type="match status" value="1"/>
</dbReference>
<protein>
    <recommendedName>
        <fullName evidence="1">Amidohydrolase-related domain-containing protein</fullName>
    </recommendedName>
</protein>
<evidence type="ECO:0000313" key="2">
    <source>
        <dbReference type="EMBL" id="HDX33081.1"/>
    </source>
</evidence>
<dbReference type="AlphaFoldDB" id="A0A7C1JJK8"/>
<dbReference type="GO" id="GO:0016787">
    <property type="term" value="F:hydrolase activity"/>
    <property type="evidence" value="ECO:0007669"/>
    <property type="project" value="InterPro"/>
</dbReference>
<reference evidence="2" key="1">
    <citation type="journal article" date="2020" name="mSystems">
        <title>Genome- and Community-Level Interaction Insights into Carbon Utilization and Element Cycling Functions of Hydrothermarchaeota in Hydrothermal Sediment.</title>
        <authorList>
            <person name="Zhou Z."/>
            <person name="Liu Y."/>
            <person name="Xu W."/>
            <person name="Pan J."/>
            <person name="Luo Z.H."/>
            <person name="Li M."/>
        </authorList>
    </citation>
    <scope>NUCLEOTIDE SEQUENCE [LARGE SCALE GENOMIC DNA]</scope>
    <source>
        <strain evidence="2">SpSt-289</strain>
    </source>
</reference>
<dbReference type="EMBL" id="DSMG01000172">
    <property type="protein sequence ID" value="HDX33081.1"/>
    <property type="molecule type" value="Genomic_DNA"/>
</dbReference>
<organism evidence="2">
    <name type="scientific">Caldilinea aerophila</name>
    <dbReference type="NCBI Taxonomy" id="133453"/>
    <lineage>
        <taxon>Bacteria</taxon>
        <taxon>Bacillati</taxon>
        <taxon>Chloroflexota</taxon>
        <taxon>Caldilineae</taxon>
        <taxon>Caldilineales</taxon>
        <taxon>Caldilineaceae</taxon>
        <taxon>Caldilinea</taxon>
    </lineage>
</organism>
<proteinExistence type="predicted"/>
<dbReference type="InterPro" id="IPR032466">
    <property type="entry name" value="Metal_Hydrolase"/>
</dbReference>